<dbReference type="EMBL" id="CM042025">
    <property type="protein sequence ID" value="KAI3807075.1"/>
    <property type="molecule type" value="Genomic_DNA"/>
</dbReference>
<reference evidence="2" key="1">
    <citation type="journal article" date="2022" name="Mol. Ecol. Resour.">
        <title>The genomes of chicory, endive, great burdock and yacon provide insights into Asteraceae palaeo-polyploidization history and plant inulin production.</title>
        <authorList>
            <person name="Fan W."/>
            <person name="Wang S."/>
            <person name="Wang H."/>
            <person name="Wang A."/>
            <person name="Jiang F."/>
            <person name="Liu H."/>
            <person name="Zhao H."/>
            <person name="Xu D."/>
            <person name="Zhang Y."/>
        </authorList>
    </citation>
    <scope>NUCLEOTIDE SEQUENCE [LARGE SCALE GENOMIC DNA]</scope>
    <source>
        <strain evidence="2">cv. Yunnan</strain>
    </source>
</reference>
<comment type="caution">
    <text evidence="1">The sequence shown here is derived from an EMBL/GenBank/DDBJ whole genome shotgun (WGS) entry which is preliminary data.</text>
</comment>
<organism evidence="1 2">
    <name type="scientific">Smallanthus sonchifolius</name>
    <dbReference type="NCBI Taxonomy" id="185202"/>
    <lineage>
        <taxon>Eukaryota</taxon>
        <taxon>Viridiplantae</taxon>
        <taxon>Streptophyta</taxon>
        <taxon>Embryophyta</taxon>
        <taxon>Tracheophyta</taxon>
        <taxon>Spermatophyta</taxon>
        <taxon>Magnoliopsida</taxon>
        <taxon>eudicotyledons</taxon>
        <taxon>Gunneridae</taxon>
        <taxon>Pentapetalae</taxon>
        <taxon>asterids</taxon>
        <taxon>campanulids</taxon>
        <taxon>Asterales</taxon>
        <taxon>Asteraceae</taxon>
        <taxon>Asteroideae</taxon>
        <taxon>Heliantheae alliance</taxon>
        <taxon>Millerieae</taxon>
        <taxon>Smallanthus</taxon>
    </lineage>
</organism>
<proteinExistence type="predicted"/>
<accession>A0ACB9IGC8</accession>
<name>A0ACB9IGC8_9ASTR</name>
<gene>
    <name evidence="1" type="ORF">L1987_22997</name>
</gene>
<dbReference type="Proteomes" id="UP001056120">
    <property type="component" value="Linkage Group LG08"/>
</dbReference>
<sequence>MNYNIYQEPMTQLRAATPLIHFNKFSPKDGTTGFTFERDTVKAIILDVFLAGMDTASKSLEWVTSELIRHPRVLEKLQHEVKEIAQGRSMIVEEDLEKMQYLKAVIKESLRLHMPATLLAPRISTQDVKLMGYDIPAGTQVIINAWAIGRDPMSWEEPEEFRPERFLENSISYKGLHFEWLPFGAGRRACPGIQFGVAIMELALANIVYKFDLGLPNGVKQEDLDMSEKYGIVLHKKSPLVVTTSPRF</sequence>
<keyword evidence="2" id="KW-1185">Reference proteome</keyword>
<evidence type="ECO:0000313" key="2">
    <source>
        <dbReference type="Proteomes" id="UP001056120"/>
    </source>
</evidence>
<protein>
    <submittedName>
        <fullName evidence="1">Uncharacterized protein</fullName>
    </submittedName>
</protein>
<evidence type="ECO:0000313" key="1">
    <source>
        <dbReference type="EMBL" id="KAI3807075.1"/>
    </source>
</evidence>
<reference evidence="1 2" key="2">
    <citation type="journal article" date="2022" name="Mol. Ecol. Resour.">
        <title>The genomes of chicory, endive, great burdock and yacon provide insights into Asteraceae paleo-polyploidization history and plant inulin production.</title>
        <authorList>
            <person name="Fan W."/>
            <person name="Wang S."/>
            <person name="Wang H."/>
            <person name="Wang A."/>
            <person name="Jiang F."/>
            <person name="Liu H."/>
            <person name="Zhao H."/>
            <person name="Xu D."/>
            <person name="Zhang Y."/>
        </authorList>
    </citation>
    <scope>NUCLEOTIDE SEQUENCE [LARGE SCALE GENOMIC DNA]</scope>
    <source>
        <strain evidence="2">cv. Yunnan</strain>
        <tissue evidence="1">Leaves</tissue>
    </source>
</reference>